<dbReference type="PANTHER" id="PTHR42920:SF11">
    <property type="entry name" value="INNER MEMBRANE PROTEIN YTFF"/>
    <property type="match status" value="1"/>
</dbReference>
<comment type="subcellular location">
    <subcellularLocation>
        <location evidence="1">Cell membrane</location>
        <topology evidence="1">Multi-pass membrane protein</topology>
    </subcellularLocation>
</comment>
<feature type="domain" description="EamA" evidence="8">
    <location>
        <begin position="155"/>
        <end position="286"/>
    </location>
</feature>
<dbReference type="InterPro" id="IPR037185">
    <property type="entry name" value="EmrE-like"/>
</dbReference>
<feature type="transmembrane region" description="Helical" evidence="7">
    <location>
        <begin position="181"/>
        <end position="201"/>
    </location>
</feature>
<feature type="transmembrane region" description="Helical" evidence="7">
    <location>
        <begin position="269"/>
        <end position="291"/>
    </location>
</feature>
<evidence type="ECO:0000256" key="6">
    <source>
        <dbReference type="ARBA" id="ARBA00023136"/>
    </source>
</evidence>
<dbReference type="Proteomes" id="UP000183461">
    <property type="component" value="Unassembled WGS sequence"/>
</dbReference>
<dbReference type="PANTHER" id="PTHR42920">
    <property type="entry name" value="OS03G0707200 PROTEIN-RELATED"/>
    <property type="match status" value="1"/>
</dbReference>
<evidence type="ECO:0000256" key="5">
    <source>
        <dbReference type="ARBA" id="ARBA00022989"/>
    </source>
</evidence>
<protein>
    <submittedName>
        <fullName evidence="9">Permease of the drug/metabolite transporter (DMT) superfamily</fullName>
    </submittedName>
</protein>
<feature type="transmembrane region" description="Helical" evidence="7">
    <location>
        <begin position="213"/>
        <end position="233"/>
    </location>
</feature>
<name>A0A1K1MX01_RUMFL</name>
<evidence type="ECO:0000256" key="4">
    <source>
        <dbReference type="ARBA" id="ARBA00022692"/>
    </source>
</evidence>
<dbReference type="InterPro" id="IPR051258">
    <property type="entry name" value="Diverse_Substrate_Transporter"/>
</dbReference>
<keyword evidence="5 7" id="KW-1133">Transmembrane helix</keyword>
<dbReference type="EMBL" id="FPIP01000003">
    <property type="protein sequence ID" value="SFW27748.1"/>
    <property type="molecule type" value="Genomic_DNA"/>
</dbReference>
<evidence type="ECO:0000313" key="9">
    <source>
        <dbReference type="EMBL" id="SFW27748.1"/>
    </source>
</evidence>
<dbReference type="SUPFAM" id="SSF103481">
    <property type="entry name" value="Multidrug resistance efflux transporter EmrE"/>
    <property type="match status" value="2"/>
</dbReference>
<feature type="domain" description="EamA" evidence="8">
    <location>
        <begin position="8"/>
        <end position="144"/>
    </location>
</feature>
<sequence length="353" mass="38587">MYEKNKNIAVLYALAAAVFYALNVPCSKLLLAHIEPTVMAAFLYFGAGFGVGIMYLFHRKKEVSSERLAKKDLPYTIGMILLDIIAPILLMIGVKYGTASGASLLGNFEIVATTMIAFILFREKISKKVWAAVGLITLASLILSFGNIGSLHFSIGSLFVLGATVCWGMENNCTKSISEKSTYQIVTIKGIGSGTGSLIVAALLGERIPSAKYLLPALVLGFVAYGLSIFTYIRAQKELGAAKTSAYYAVAPFIAAFLSFVFLHEKLTVVYLAAFLVMFVGTALVTADTLAHYHSHQHQHTFTHTHGGTTHTHTITHDHSHLHYVSDAVHGHRHSRHELEKIVSELHVKEHLQ</sequence>
<reference evidence="9 10" key="1">
    <citation type="submission" date="2016-11" db="EMBL/GenBank/DDBJ databases">
        <authorList>
            <person name="Jaros S."/>
            <person name="Januszkiewicz K."/>
            <person name="Wedrychowicz H."/>
        </authorList>
    </citation>
    <scope>NUCLEOTIDE SEQUENCE [LARGE SCALE GENOMIC DNA]</scope>
    <source>
        <strain evidence="9 10">YL228</strain>
    </source>
</reference>
<keyword evidence="6 7" id="KW-0472">Membrane</keyword>
<evidence type="ECO:0000256" key="7">
    <source>
        <dbReference type="SAM" id="Phobius"/>
    </source>
</evidence>
<keyword evidence="4 7" id="KW-0812">Transmembrane</keyword>
<dbReference type="AlphaFoldDB" id="A0A1K1MX01"/>
<dbReference type="InterPro" id="IPR000620">
    <property type="entry name" value="EamA_dom"/>
</dbReference>
<evidence type="ECO:0000256" key="2">
    <source>
        <dbReference type="ARBA" id="ARBA00007362"/>
    </source>
</evidence>
<feature type="transmembrane region" description="Helical" evidence="7">
    <location>
        <begin position="245"/>
        <end position="263"/>
    </location>
</feature>
<comment type="similarity">
    <text evidence="2">Belongs to the EamA transporter family.</text>
</comment>
<evidence type="ECO:0000313" key="10">
    <source>
        <dbReference type="Proteomes" id="UP000183461"/>
    </source>
</evidence>
<dbReference type="Pfam" id="PF00892">
    <property type="entry name" value="EamA"/>
    <property type="match status" value="2"/>
</dbReference>
<dbReference type="GO" id="GO:0005886">
    <property type="term" value="C:plasma membrane"/>
    <property type="evidence" value="ECO:0007669"/>
    <property type="project" value="UniProtKB-SubCell"/>
</dbReference>
<keyword evidence="3" id="KW-1003">Cell membrane</keyword>
<evidence type="ECO:0000256" key="3">
    <source>
        <dbReference type="ARBA" id="ARBA00022475"/>
    </source>
</evidence>
<feature type="transmembrane region" description="Helical" evidence="7">
    <location>
        <begin position="102"/>
        <end position="121"/>
    </location>
</feature>
<feature type="transmembrane region" description="Helical" evidence="7">
    <location>
        <begin position="39"/>
        <end position="57"/>
    </location>
</feature>
<dbReference type="RefSeq" id="WP_072299813.1">
    <property type="nucleotide sequence ID" value="NZ_FPIP01000003.1"/>
</dbReference>
<proteinExistence type="inferred from homology"/>
<organism evidence="9 10">
    <name type="scientific">Ruminococcus flavefaciens</name>
    <dbReference type="NCBI Taxonomy" id="1265"/>
    <lineage>
        <taxon>Bacteria</taxon>
        <taxon>Bacillati</taxon>
        <taxon>Bacillota</taxon>
        <taxon>Clostridia</taxon>
        <taxon>Eubacteriales</taxon>
        <taxon>Oscillospiraceae</taxon>
        <taxon>Ruminococcus</taxon>
    </lineage>
</organism>
<accession>A0A1K1MX01</accession>
<evidence type="ECO:0000259" key="8">
    <source>
        <dbReference type="Pfam" id="PF00892"/>
    </source>
</evidence>
<gene>
    <name evidence="9" type="ORF">SAMN02910280_1478</name>
</gene>
<feature type="transmembrane region" description="Helical" evidence="7">
    <location>
        <begin position="77"/>
        <end position="96"/>
    </location>
</feature>
<evidence type="ECO:0000256" key="1">
    <source>
        <dbReference type="ARBA" id="ARBA00004651"/>
    </source>
</evidence>
<feature type="transmembrane region" description="Helical" evidence="7">
    <location>
        <begin position="128"/>
        <end position="145"/>
    </location>
</feature>